<comment type="caution">
    <text evidence="4">The sequence shown here is derived from an EMBL/GenBank/DDBJ whole genome shotgun (WGS) entry which is preliminary data.</text>
</comment>
<keyword evidence="3" id="KW-0732">Signal</keyword>
<dbReference type="InterPro" id="IPR013783">
    <property type="entry name" value="Ig-like_fold"/>
</dbReference>
<keyword evidence="5" id="KW-1185">Reference proteome</keyword>
<feature type="chain" id="PRO_5038515670" evidence="3">
    <location>
        <begin position="24"/>
        <end position="150"/>
    </location>
</feature>
<dbReference type="AlphaFoldDB" id="A0A5J5ISZ8"/>
<keyword evidence="2" id="KW-0624">Polysaccharide degradation</keyword>
<evidence type="ECO:0000313" key="5">
    <source>
        <dbReference type="Proteomes" id="UP000327039"/>
    </source>
</evidence>
<proteinExistence type="predicted"/>
<dbReference type="Gene3D" id="2.60.40.10">
    <property type="entry name" value="Immunoglobulins"/>
    <property type="match status" value="1"/>
</dbReference>
<name>A0A5J5ISZ8_9MICO</name>
<dbReference type="InterPro" id="IPR003961">
    <property type="entry name" value="FN3_dom"/>
</dbReference>
<dbReference type="RefSeq" id="WP_150417763.1">
    <property type="nucleotide sequence ID" value="NZ_VYRZ01000001.1"/>
</dbReference>
<evidence type="ECO:0000256" key="3">
    <source>
        <dbReference type="SAM" id="SignalP"/>
    </source>
</evidence>
<reference evidence="5" key="1">
    <citation type="submission" date="2019-09" db="EMBL/GenBank/DDBJ databases">
        <title>Mumia zhuanghuii sp. nov. isolated from the intestinal contents of plateau pika (Ochotona curzoniae) in the Qinghai-Tibet plateau of China.</title>
        <authorList>
            <person name="Tian Z."/>
        </authorList>
    </citation>
    <scope>NUCLEOTIDE SEQUENCE [LARGE SCALE GENOMIC DNA]</scope>
    <source>
        <strain evidence="5">DSM 25564</strain>
    </source>
</reference>
<accession>A0A5J5ISZ8</accession>
<dbReference type="GO" id="GO:0016798">
    <property type="term" value="F:hydrolase activity, acting on glycosyl bonds"/>
    <property type="evidence" value="ECO:0007669"/>
    <property type="project" value="UniProtKB-KW"/>
</dbReference>
<dbReference type="InterPro" id="IPR036116">
    <property type="entry name" value="FN3_sf"/>
</dbReference>
<keyword evidence="2" id="KW-0119">Carbohydrate metabolism</keyword>
<dbReference type="SUPFAM" id="SSF49265">
    <property type="entry name" value="Fibronectin type III"/>
    <property type="match status" value="1"/>
</dbReference>
<gene>
    <name evidence="4" type="ORF">F6B42_01175</name>
</gene>
<dbReference type="EMBL" id="VYRZ01000001">
    <property type="protein sequence ID" value="KAA9089143.1"/>
    <property type="molecule type" value="Genomic_DNA"/>
</dbReference>
<dbReference type="GO" id="GO:0000272">
    <property type="term" value="P:polysaccharide catabolic process"/>
    <property type="evidence" value="ECO:0007669"/>
    <property type="project" value="UniProtKB-KW"/>
</dbReference>
<evidence type="ECO:0000313" key="4">
    <source>
        <dbReference type="EMBL" id="KAA9089143.1"/>
    </source>
</evidence>
<sequence length="150" mass="15273">MTRRHRLGAVGVAVLLCAGVATGAPPVESDAAWSDAEQASGSVSTLRVASPGAVRCANQGLLQQAVVTWSPPPDDATILGYQWSLDGGARSPTLPSSTRSVTVSGGLLQLGTFEFRLYAIGPGGWEAEATNRPRVSIVSLAGLGVLASCA</sequence>
<dbReference type="Proteomes" id="UP000327039">
    <property type="component" value="Unassembled WGS sequence"/>
</dbReference>
<keyword evidence="1" id="KW-0378">Hydrolase</keyword>
<keyword evidence="1" id="KW-0326">Glycosidase</keyword>
<organism evidence="4 5">
    <name type="scientific">Microbacterium radiodurans</name>
    <dbReference type="NCBI Taxonomy" id="661398"/>
    <lineage>
        <taxon>Bacteria</taxon>
        <taxon>Bacillati</taxon>
        <taxon>Actinomycetota</taxon>
        <taxon>Actinomycetes</taxon>
        <taxon>Micrococcales</taxon>
        <taxon>Microbacteriaceae</taxon>
        <taxon>Microbacterium</taxon>
    </lineage>
</organism>
<dbReference type="CDD" id="cd00063">
    <property type="entry name" value="FN3"/>
    <property type="match status" value="1"/>
</dbReference>
<dbReference type="OrthoDB" id="3391880at2"/>
<feature type="signal peptide" evidence="3">
    <location>
        <begin position="1"/>
        <end position="23"/>
    </location>
</feature>
<protein>
    <submittedName>
        <fullName evidence="4">Fibronectin type III domain-containing protein</fullName>
    </submittedName>
</protein>
<evidence type="ECO:0000256" key="2">
    <source>
        <dbReference type="ARBA" id="ARBA00023326"/>
    </source>
</evidence>
<evidence type="ECO:0000256" key="1">
    <source>
        <dbReference type="ARBA" id="ARBA00023295"/>
    </source>
</evidence>